<accession>A0A8K0WRX9</accession>
<dbReference type="Proteomes" id="UP000813444">
    <property type="component" value="Unassembled WGS sequence"/>
</dbReference>
<evidence type="ECO:0000256" key="3">
    <source>
        <dbReference type="ARBA" id="ARBA00022801"/>
    </source>
</evidence>
<dbReference type="InterPro" id="IPR036852">
    <property type="entry name" value="Peptidase_S8/S53_dom_sf"/>
</dbReference>
<comment type="similarity">
    <text evidence="1 5">Belongs to the peptidase S8 family.</text>
</comment>
<evidence type="ECO:0000256" key="6">
    <source>
        <dbReference type="SAM" id="MobiDB-lite"/>
    </source>
</evidence>
<dbReference type="Pfam" id="PF24476">
    <property type="entry name" value="DUF7580"/>
    <property type="match status" value="1"/>
</dbReference>
<feature type="compositionally biased region" description="Basic and acidic residues" evidence="6">
    <location>
        <begin position="182"/>
        <end position="197"/>
    </location>
</feature>
<evidence type="ECO:0000256" key="5">
    <source>
        <dbReference type="PROSITE-ProRule" id="PRU01240"/>
    </source>
</evidence>
<dbReference type="EMBL" id="JAGPNK010000008">
    <property type="protein sequence ID" value="KAH7317058.1"/>
    <property type="molecule type" value="Genomic_DNA"/>
</dbReference>
<dbReference type="Gene3D" id="3.40.50.200">
    <property type="entry name" value="Peptidase S8/S53 domain"/>
    <property type="match status" value="1"/>
</dbReference>
<dbReference type="GO" id="GO:0004252">
    <property type="term" value="F:serine-type endopeptidase activity"/>
    <property type="evidence" value="ECO:0007669"/>
    <property type="project" value="InterPro"/>
</dbReference>
<dbReference type="PANTHER" id="PTHR43806">
    <property type="entry name" value="PEPTIDASE S8"/>
    <property type="match status" value="1"/>
</dbReference>
<name>A0A8K0WRX9_9HYPO</name>
<dbReference type="InterPro" id="IPR023827">
    <property type="entry name" value="Peptidase_S8_Asp-AS"/>
</dbReference>
<proteinExistence type="inferred from homology"/>
<comment type="caution">
    <text evidence="5">Lacks conserved residue(s) required for the propagation of feature annotation.</text>
</comment>
<dbReference type="InterPro" id="IPR056002">
    <property type="entry name" value="DUF7580"/>
</dbReference>
<reference evidence="9" key="1">
    <citation type="journal article" date="2021" name="Nat. Commun.">
        <title>Genetic determinants of endophytism in the Arabidopsis root mycobiome.</title>
        <authorList>
            <person name="Mesny F."/>
            <person name="Miyauchi S."/>
            <person name="Thiergart T."/>
            <person name="Pickel B."/>
            <person name="Atanasova L."/>
            <person name="Karlsson M."/>
            <person name="Huettel B."/>
            <person name="Barry K.W."/>
            <person name="Haridas S."/>
            <person name="Chen C."/>
            <person name="Bauer D."/>
            <person name="Andreopoulos W."/>
            <person name="Pangilinan J."/>
            <person name="LaButti K."/>
            <person name="Riley R."/>
            <person name="Lipzen A."/>
            <person name="Clum A."/>
            <person name="Drula E."/>
            <person name="Henrissat B."/>
            <person name="Kohler A."/>
            <person name="Grigoriev I.V."/>
            <person name="Martin F.M."/>
            <person name="Hacquard S."/>
        </authorList>
    </citation>
    <scope>NUCLEOTIDE SEQUENCE</scope>
    <source>
        <strain evidence="9">MPI-CAGE-CH-0235</strain>
    </source>
</reference>
<dbReference type="OrthoDB" id="206201at2759"/>
<dbReference type="InterPro" id="IPR015500">
    <property type="entry name" value="Peptidase_S8_subtilisin-rel"/>
</dbReference>
<evidence type="ECO:0000256" key="2">
    <source>
        <dbReference type="ARBA" id="ARBA00022670"/>
    </source>
</evidence>
<dbReference type="PROSITE" id="PS00136">
    <property type="entry name" value="SUBTILASE_ASP"/>
    <property type="match status" value="1"/>
</dbReference>
<dbReference type="InterPro" id="IPR050131">
    <property type="entry name" value="Peptidase_S8_subtilisin-like"/>
</dbReference>
<keyword evidence="3" id="KW-0378">Hydrolase</keyword>
<dbReference type="GO" id="GO:0006508">
    <property type="term" value="P:proteolysis"/>
    <property type="evidence" value="ECO:0007669"/>
    <property type="project" value="UniProtKB-KW"/>
</dbReference>
<keyword evidence="2" id="KW-0645">Protease</keyword>
<protein>
    <submittedName>
        <fullName evidence="9">Peptidase S8/S53 domain-containing protein</fullName>
    </submittedName>
</protein>
<dbReference type="PANTHER" id="PTHR43806:SF11">
    <property type="entry name" value="CEREVISIN-RELATED"/>
    <property type="match status" value="1"/>
</dbReference>
<comment type="caution">
    <text evidence="9">The sequence shown here is derived from an EMBL/GenBank/DDBJ whole genome shotgun (WGS) entry which is preliminary data.</text>
</comment>
<dbReference type="PROSITE" id="PS51892">
    <property type="entry name" value="SUBTILASE"/>
    <property type="match status" value="1"/>
</dbReference>
<feature type="domain" description="Peptidase S8/S53" evidence="7">
    <location>
        <begin position="269"/>
        <end position="394"/>
    </location>
</feature>
<feature type="region of interest" description="Disordered" evidence="6">
    <location>
        <begin position="182"/>
        <end position="211"/>
    </location>
</feature>
<evidence type="ECO:0000256" key="1">
    <source>
        <dbReference type="ARBA" id="ARBA00011073"/>
    </source>
</evidence>
<evidence type="ECO:0000256" key="4">
    <source>
        <dbReference type="ARBA" id="ARBA00022825"/>
    </source>
</evidence>
<evidence type="ECO:0000259" key="7">
    <source>
        <dbReference type="Pfam" id="PF00082"/>
    </source>
</evidence>
<dbReference type="InterPro" id="IPR000209">
    <property type="entry name" value="Peptidase_S8/S53_dom"/>
</dbReference>
<keyword evidence="4" id="KW-0720">Serine protease</keyword>
<feature type="domain" description="DUF7580" evidence="8">
    <location>
        <begin position="12"/>
        <end position="165"/>
    </location>
</feature>
<dbReference type="PRINTS" id="PR00723">
    <property type="entry name" value="SUBTILISIN"/>
</dbReference>
<dbReference type="Pfam" id="PF00082">
    <property type="entry name" value="Peptidase_S8"/>
    <property type="match status" value="1"/>
</dbReference>
<evidence type="ECO:0000313" key="9">
    <source>
        <dbReference type="EMBL" id="KAH7317058.1"/>
    </source>
</evidence>
<organism evidence="9 10">
    <name type="scientific">Stachybotrys elegans</name>
    <dbReference type="NCBI Taxonomy" id="80388"/>
    <lineage>
        <taxon>Eukaryota</taxon>
        <taxon>Fungi</taxon>
        <taxon>Dikarya</taxon>
        <taxon>Ascomycota</taxon>
        <taxon>Pezizomycotina</taxon>
        <taxon>Sordariomycetes</taxon>
        <taxon>Hypocreomycetidae</taxon>
        <taxon>Hypocreales</taxon>
        <taxon>Stachybotryaceae</taxon>
        <taxon>Stachybotrys</taxon>
    </lineage>
</organism>
<gene>
    <name evidence="9" type="ORF">B0I35DRAFT_266840</name>
</gene>
<dbReference type="SUPFAM" id="SSF52743">
    <property type="entry name" value="Subtilisin-like"/>
    <property type="match status" value="1"/>
</dbReference>
<evidence type="ECO:0000259" key="8">
    <source>
        <dbReference type="Pfam" id="PF24476"/>
    </source>
</evidence>
<keyword evidence="10" id="KW-1185">Reference proteome</keyword>
<dbReference type="AlphaFoldDB" id="A0A8K0WRX9"/>
<sequence>MLKFDRHRLTPYNKLVLGMNLARMLLRMYGAGMDGCSWSAEDLFFLCDSSQQTAYEIYNPYLNYSLTGTGKPIAATPPDKFPILVAFARLLLEIARGKILGPLERSPDRPHNALRAELDRDEICEEMVEEYVNAIKSCLKAKKNDKDANGEEEECRAVIREVVVCLEGAWRTRYAVRRDPNTPKEFKLSRDGMERQARSAQNGASRVPQEQPLAAIRTETASPSGCLFDVSRKTFPEGGTDERCTWAKDFLARARDFYTNHIYGLPSEKRVKVAVLDTGIDGENPILKSAKRERRRNDWPIKDQRSFLDGVSVTDTDGHGTNVAALVLKMTPEADLYVAKISECHEVVGTDHIAEAVRWAIGLHVNIINMSFGLYDDSEEIRRAIEDAAAEGIICAVHPRGRWTRQQERTES</sequence>
<evidence type="ECO:0000313" key="10">
    <source>
        <dbReference type="Proteomes" id="UP000813444"/>
    </source>
</evidence>